<protein>
    <submittedName>
        <fullName evidence="2">Uncharacterized protein</fullName>
    </submittedName>
</protein>
<feature type="compositionally biased region" description="Basic and acidic residues" evidence="1">
    <location>
        <begin position="67"/>
        <end position="81"/>
    </location>
</feature>
<evidence type="ECO:0000313" key="3">
    <source>
        <dbReference type="Proteomes" id="UP000030156"/>
    </source>
</evidence>
<evidence type="ECO:0000256" key="1">
    <source>
        <dbReference type="SAM" id="MobiDB-lite"/>
    </source>
</evidence>
<accession>A0A0A0P5M8</accession>
<organism evidence="2 3">
    <name type="scientific">Enterobacteria phage IME_EC2</name>
    <dbReference type="NCBI Taxonomy" id="1414766"/>
    <lineage>
        <taxon>Viruses</taxon>
        <taxon>Duplodnaviria</taxon>
        <taxon>Heunggongvirae</taxon>
        <taxon>Uroviricota</taxon>
        <taxon>Caudoviricetes</taxon>
        <taxon>Murrayvirus</taxon>
        <taxon>Murrayvirus EC2</taxon>
    </lineage>
</organism>
<dbReference type="EMBL" id="KF591601">
    <property type="protein sequence ID" value="AGZ17801.1"/>
    <property type="molecule type" value="Genomic_DNA"/>
</dbReference>
<feature type="region of interest" description="Disordered" evidence="1">
    <location>
        <begin position="61"/>
        <end position="92"/>
    </location>
</feature>
<feature type="compositionally biased region" description="Basic residues" evidence="1">
    <location>
        <begin position="82"/>
        <end position="92"/>
    </location>
</feature>
<reference evidence="2 3" key="1">
    <citation type="submission" date="2013-08" db="EMBL/GenBank/DDBJ databases">
        <authorList>
            <person name="Tong Y."/>
            <person name="Hua Y."/>
            <person name="Mi Z."/>
            <person name="An X."/>
            <person name="Pei G."/>
            <person name="Wang W."/>
            <person name="Xu X."/>
            <person name="Li S."/>
        </authorList>
    </citation>
    <scope>NUCLEOTIDE SEQUENCE [LARGE SCALE GENOMIC DNA]</scope>
    <source>
        <strain evidence="2">Sewage</strain>
    </source>
</reference>
<name>A0A0A0P5M8_9CAUD</name>
<dbReference type="Proteomes" id="UP000030156">
    <property type="component" value="Segment"/>
</dbReference>
<gene>
    <name evidence="2" type="ORF">IME_EC2_10</name>
</gene>
<proteinExistence type="predicted"/>
<sequence>MATRPTKATRRELWEAAQAAELDGMISAVSRVFGKEAIADISIETPDGEMYLNQPDPHHFRVVPGTKSEKGDLKRALDSTKNRKHLKGGSRG</sequence>
<evidence type="ECO:0000313" key="2">
    <source>
        <dbReference type="EMBL" id="AGZ17801.1"/>
    </source>
</evidence>
<keyword evidence="3" id="KW-1185">Reference proteome</keyword>